<dbReference type="EMBL" id="FNLC01000003">
    <property type="protein sequence ID" value="SDR30355.1"/>
    <property type="molecule type" value="Genomic_DNA"/>
</dbReference>
<feature type="transmembrane region" description="Helical" evidence="1">
    <location>
        <begin position="54"/>
        <end position="77"/>
    </location>
</feature>
<dbReference type="Proteomes" id="UP000198848">
    <property type="component" value="Unassembled WGS sequence"/>
</dbReference>
<proteinExistence type="predicted"/>
<evidence type="ECO:0008006" key="4">
    <source>
        <dbReference type="Google" id="ProtNLM"/>
    </source>
</evidence>
<keyword evidence="3" id="KW-1185">Reference proteome</keyword>
<feature type="transmembrane region" description="Helical" evidence="1">
    <location>
        <begin position="83"/>
        <end position="100"/>
    </location>
</feature>
<keyword evidence="1" id="KW-1133">Transmembrane helix</keyword>
<reference evidence="3" key="1">
    <citation type="submission" date="2016-10" db="EMBL/GenBank/DDBJ databases">
        <authorList>
            <person name="Varghese N."/>
            <person name="Submissions S."/>
        </authorList>
    </citation>
    <scope>NUCLEOTIDE SEQUENCE [LARGE SCALE GENOMIC DNA]</scope>
    <source>
        <strain evidence="3">DSM 24767</strain>
    </source>
</reference>
<evidence type="ECO:0000313" key="3">
    <source>
        <dbReference type="Proteomes" id="UP000198848"/>
    </source>
</evidence>
<organism evidence="2 3">
    <name type="scientific">Natronobacterium texcoconense</name>
    <dbReference type="NCBI Taxonomy" id="1095778"/>
    <lineage>
        <taxon>Archaea</taxon>
        <taxon>Methanobacteriati</taxon>
        <taxon>Methanobacteriota</taxon>
        <taxon>Stenosarchaea group</taxon>
        <taxon>Halobacteria</taxon>
        <taxon>Halobacteriales</taxon>
        <taxon>Natrialbaceae</taxon>
        <taxon>Natronobacterium</taxon>
    </lineage>
</organism>
<gene>
    <name evidence="2" type="ORF">SAMN04489842_3145</name>
</gene>
<sequence length="110" mass="11803">MDRRAVGTAFEFVPQNWLDYDNRCLGCDATIMSSPVITANMGFSTSSDPKPEGIFALEMLALLLVPPLVLGVVVGVVASIEEAALAFLIGFIVGVGLASLRREIRGFRTE</sequence>
<dbReference type="AlphaFoldDB" id="A0A1H1HY29"/>
<keyword evidence="1" id="KW-0472">Membrane</keyword>
<keyword evidence="1" id="KW-0812">Transmembrane</keyword>
<evidence type="ECO:0000313" key="2">
    <source>
        <dbReference type="EMBL" id="SDR30355.1"/>
    </source>
</evidence>
<evidence type="ECO:0000256" key="1">
    <source>
        <dbReference type="SAM" id="Phobius"/>
    </source>
</evidence>
<accession>A0A1H1HY29</accession>
<protein>
    <recommendedName>
        <fullName evidence="4">Positive regulator of sigma(E), RseC/MucC</fullName>
    </recommendedName>
</protein>
<name>A0A1H1HY29_NATTX</name>